<proteinExistence type="predicted"/>
<dbReference type="EMBL" id="ML122250">
    <property type="protein sequence ID" value="RPD66676.1"/>
    <property type="molecule type" value="Genomic_DNA"/>
</dbReference>
<organism evidence="1 2">
    <name type="scientific">Lentinus tigrinus ALCF2SS1-6</name>
    <dbReference type="NCBI Taxonomy" id="1328759"/>
    <lineage>
        <taxon>Eukaryota</taxon>
        <taxon>Fungi</taxon>
        <taxon>Dikarya</taxon>
        <taxon>Basidiomycota</taxon>
        <taxon>Agaricomycotina</taxon>
        <taxon>Agaricomycetes</taxon>
        <taxon>Polyporales</taxon>
        <taxon>Polyporaceae</taxon>
        <taxon>Lentinus</taxon>
    </lineage>
</organism>
<evidence type="ECO:0000313" key="2">
    <source>
        <dbReference type="Proteomes" id="UP000313359"/>
    </source>
</evidence>
<protein>
    <submittedName>
        <fullName evidence="1">Uncharacterized protein</fullName>
    </submittedName>
</protein>
<reference evidence="1" key="1">
    <citation type="journal article" date="2018" name="Genome Biol. Evol.">
        <title>Genomics and development of Lentinus tigrinus, a white-rot wood-decaying mushroom with dimorphic fruiting bodies.</title>
        <authorList>
            <person name="Wu B."/>
            <person name="Xu Z."/>
            <person name="Knudson A."/>
            <person name="Carlson A."/>
            <person name="Chen N."/>
            <person name="Kovaka S."/>
            <person name="LaButti K."/>
            <person name="Lipzen A."/>
            <person name="Pennachio C."/>
            <person name="Riley R."/>
            <person name="Schakwitz W."/>
            <person name="Umezawa K."/>
            <person name="Ohm R.A."/>
            <person name="Grigoriev I.V."/>
            <person name="Nagy L.G."/>
            <person name="Gibbons J."/>
            <person name="Hibbett D."/>
        </authorList>
    </citation>
    <scope>NUCLEOTIDE SEQUENCE [LARGE SCALE GENOMIC DNA]</scope>
    <source>
        <strain evidence="1">ALCF2SS1-6</strain>
    </source>
</reference>
<gene>
    <name evidence="1" type="ORF">L227DRAFT_647869</name>
</gene>
<dbReference type="Proteomes" id="UP000313359">
    <property type="component" value="Unassembled WGS sequence"/>
</dbReference>
<evidence type="ECO:0000313" key="1">
    <source>
        <dbReference type="EMBL" id="RPD66676.1"/>
    </source>
</evidence>
<accession>A0A5C2T2U3</accession>
<name>A0A5C2T2U3_9APHY</name>
<dbReference type="OrthoDB" id="2799347at2759"/>
<keyword evidence="2" id="KW-1185">Reference proteome</keyword>
<dbReference type="AlphaFoldDB" id="A0A5C2T2U3"/>
<sequence length="153" mass="18159">MPSEHPHMHEFVRPRRRIFTTEYDDDEEEEYDVYYFFPSQNRVYSRLRLSPEAAEDERAFTFTSDSEVSSIDSLPALEHLRKLPSSPPDARIPELVFTGQVEDCDIKRFGYNQTFRTGLWAQSRRFTRRLDAFIAKAMARLRSLKRCLTRRTS</sequence>